<organism evidence="1 2">
    <name type="scientific">Caligus rogercresseyi</name>
    <name type="common">Sea louse</name>
    <dbReference type="NCBI Taxonomy" id="217165"/>
    <lineage>
        <taxon>Eukaryota</taxon>
        <taxon>Metazoa</taxon>
        <taxon>Ecdysozoa</taxon>
        <taxon>Arthropoda</taxon>
        <taxon>Crustacea</taxon>
        <taxon>Multicrustacea</taxon>
        <taxon>Hexanauplia</taxon>
        <taxon>Copepoda</taxon>
        <taxon>Siphonostomatoida</taxon>
        <taxon>Caligidae</taxon>
        <taxon>Caligus</taxon>
    </lineage>
</organism>
<dbReference type="OrthoDB" id="9981685at2759"/>
<dbReference type="Proteomes" id="UP000595437">
    <property type="component" value="Chromosome 18"/>
</dbReference>
<dbReference type="InterPro" id="IPR036397">
    <property type="entry name" value="RNaseH_sf"/>
</dbReference>
<proteinExistence type="predicted"/>
<protein>
    <recommendedName>
        <fullName evidence="3">Transposable element Tcb1 transposase</fullName>
    </recommendedName>
</protein>
<sequence>MVWVPWSPMARNYSCSGLQDGVKINKIVYLDVLKTKVFTWIQEKFGGVPVCFQQDRALTHIAKIVQNWCAVNFTTFGARTLVSLIS</sequence>
<evidence type="ECO:0000313" key="2">
    <source>
        <dbReference type="Proteomes" id="UP000595437"/>
    </source>
</evidence>
<dbReference type="GO" id="GO:0003676">
    <property type="term" value="F:nucleic acid binding"/>
    <property type="evidence" value="ECO:0007669"/>
    <property type="project" value="InterPro"/>
</dbReference>
<dbReference type="Gene3D" id="3.30.420.10">
    <property type="entry name" value="Ribonuclease H-like superfamily/Ribonuclease H"/>
    <property type="match status" value="1"/>
</dbReference>
<dbReference type="AlphaFoldDB" id="A0A7T8JTY6"/>
<keyword evidence="2" id="KW-1185">Reference proteome</keyword>
<gene>
    <name evidence="1" type="ORF">FKW44_023168</name>
</gene>
<evidence type="ECO:0008006" key="3">
    <source>
        <dbReference type="Google" id="ProtNLM"/>
    </source>
</evidence>
<name>A0A7T8JTY6_CALRO</name>
<dbReference type="EMBL" id="CP045907">
    <property type="protein sequence ID" value="QQP35052.1"/>
    <property type="molecule type" value="Genomic_DNA"/>
</dbReference>
<reference evidence="2" key="1">
    <citation type="submission" date="2021-01" db="EMBL/GenBank/DDBJ databases">
        <title>Caligus Genome Assembly.</title>
        <authorList>
            <person name="Gallardo-Escarate C."/>
        </authorList>
    </citation>
    <scope>NUCLEOTIDE SEQUENCE [LARGE SCALE GENOMIC DNA]</scope>
</reference>
<evidence type="ECO:0000313" key="1">
    <source>
        <dbReference type="EMBL" id="QQP35052.1"/>
    </source>
</evidence>
<accession>A0A7T8JTY6</accession>